<sequence>MIDKFDKKILEILQDDAMLPIAEIAERVGMSKSVCWRRINNLTETGIIKSKVALLNAELLGLKVVVFANVKLIRKGRHELEKFMQEIQKHPEVTECYTMMGGVDFLLKIVVKNVKQFEDFYWDILLQMDVVMETSSTIAMTEVKLTTKLPLNSVEISQ</sequence>
<dbReference type="CDD" id="cd00090">
    <property type="entry name" value="HTH_ARSR"/>
    <property type="match status" value="1"/>
</dbReference>
<dbReference type="Pfam" id="PF01037">
    <property type="entry name" value="AsnC_trans_reg"/>
    <property type="match status" value="1"/>
</dbReference>
<evidence type="ECO:0000256" key="2">
    <source>
        <dbReference type="ARBA" id="ARBA00023125"/>
    </source>
</evidence>
<proteinExistence type="predicted"/>
<protein>
    <submittedName>
        <fullName evidence="5">AsnC family transcriptional regulator</fullName>
    </submittedName>
</protein>
<dbReference type="GO" id="GO:0043200">
    <property type="term" value="P:response to amino acid"/>
    <property type="evidence" value="ECO:0007669"/>
    <property type="project" value="TreeGrafter"/>
</dbReference>
<dbReference type="InterPro" id="IPR011008">
    <property type="entry name" value="Dimeric_a/b-barrel"/>
</dbReference>
<dbReference type="Pfam" id="PF13412">
    <property type="entry name" value="HTH_24"/>
    <property type="match status" value="1"/>
</dbReference>
<gene>
    <name evidence="5" type="ORF">COB13_00185</name>
</gene>
<organism evidence="5">
    <name type="scientific">OCS116 cluster bacterium</name>
    <dbReference type="NCBI Taxonomy" id="2030921"/>
    <lineage>
        <taxon>Bacteria</taxon>
        <taxon>Pseudomonadati</taxon>
        <taxon>Pseudomonadota</taxon>
        <taxon>Alphaproteobacteria</taxon>
        <taxon>OCS116 cluster</taxon>
    </lineage>
</organism>
<dbReference type="InterPro" id="IPR019888">
    <property type="entry name" value="Tscrpt_reg_AsnC-like"/>
</dbReference>
<dbReference type="SMART" id="SM00344">
    <property type="entry name" value="HTH_ASNC"/>
    <property type="match status" value="1"/>
</dbReference>
<dbReference type="SUPFAM" id="SSF46785">
    <property type="entry name" value="Winged helix' DNA-binding domain"/>
    <property type="match status" value="1"/>
</dbReference>
<dbReference type="PANTHER" id="PTHR30154">
    <property type="entry name" value="LEUCINE-RESPONSIVE REGULATORY PROTEIN"/>
    <property type="match status" value="1"/>
</dbReference>
<reference key="1">
    <citation type="submission" date="2017-08" db="EMBL/GenBank/DDBJ databases">
        <title>A dynamic microbial community with high functional redundancy inhabits the cold, oxic subseafloor aquifer.</title>
        <authorList>
            <person name="Tully B.J."/>
            <person name="Wheat C.G."/>
            <person name="Glazer B.T."/>
            <person name="Huber J.A."/>
        </authorList>
    </citation>
    <scope>NUCLEOTIDE SEQUENCE [LARGE SCALE GENOMIC DNA]</scope>
</reference>
<comment type="caution">
    <text evidence="5">The sequence shown here is derived from an EMBL/GenBank/DDBJ whole genome shotgun (WGS) entry which is preliminary data.</text>
</comment>
<dbReference type="GO" id="GO:0043565">
    <property type="term" value="F:sequence-specific DNA binding"/>
    <property type="evidence" value="ECO:0007669"/>
    <property type="project" value="InterPro"/>
</dbReference>
<dbReference type="InterPro" id="IPR036390">
    <property type="entry name" value="WH_DNA-bd_sf"/>
</dbReference>
<dbReference type="PANTHER" id="PTHR30154:SF17">
    <property type="entry name" value="DNA-BINDING TRANSCRIPTIONAL ACTIVATOR DECR"/>
    <property type="match status" value="1"/>
</dbReference>
<dbReference type="Gene3D" id="1.10.10.10">
    <property type="entry name" value="Winged helix-like DNA-binding domain superfamily/Winged helix DNA-binding domain"/>
    <property type="match status" value="1"/>
</dbReference>
<dbReference type="SUPFAM" id="SSF54909">
    <property type="entry name" value="Dimeric alpha+beta barrel"/>
    <property type="match status" value="1"/>
</dbReference>
<dbReference type="InterPro" id="IPR011991">
    <property type="entry name" value="ArsR-like_HTH"/>
</dbReference>
<evidence type="ECO:0000256" key="1">
    <source>
        <dbReference type="ARBA" id="ARBA00023015"/>
    </source>
</evidence>
<dbReference type="EMBL" id="NVUS01000001">
    <property type="protein sequence ID" value="PCJ03695.1"/>
    <property type="molecule type" value="Genomic_DNA"/>
</dbReference>
<dbReference type="InterPro" id="IPR019885">
    <property type="entry name" value="Tscrpt_reg_HTH_AsnC-type_CS"/>
</dbReference>
<dbReference type="PRINTS" id="PR00033">
    <property type="entry name" value="HTHASNC"/>
</dbReference>
<dbReference type="InterPro" id="IPR036388">
    <property type="entry name" value="WH-like_DNA-bd_sf"/>
</dbReference>
<keyword evidence="3" id="KW-0804">Transcription</keyword>
<accession>A0A2A4Z9P8</accession>
<dbReference type="PROSITE" id="PS00519">
    <property type="entry name" value="HTH_ASNC_1"/>
    <property type="match status" value="1"/>
</dbReference>
<keyword evidence="2" id="KW-0238">DNA-binding</keyword>
<dbReference type="InterPro" id="IPR019887">
    <property type="entry name" value="Tscrpt_reg_AsnC/Lrp_C"/>
</dbReference>
<name>A0A2A4Z9P8_9PROT</name>
<dbReference type="AlphaFoldDB" id="A0A2A4Z9P8"/>
<evidence type="ECO:0000259" key="4">
    <source>
        <dbReference type="PROSITE" id="PS50956"/>
    </source>
</evidence>
<dbReference type="PROSITE" id="PS50956">
    <property type="entry name" value="HTH_ASNC_2"/>
    <property type="match status" value="1"/>
</dbReference>
<feature type="domain" description="HTH asnC-type" evidence="4">
    <location>
        <begin position="2"/>
        <end position="63"/>
    </location>
</feature>
<evidence type="ECO:0000313" key="5">
    <source>
        <dbReference type="EMBL" id="PCJ03695.1"/>
    </source>
</evidence>
<dbReference type="GO" id="GO:0006355">
    <property type="term" value="P:regulation of DNA-templated transcription"/>
    <property type="evidence" value="ECO:0007669"/>
    <property type="project" value="UniProtKB-ARBA"/>
</dbReference>
<keyword evidence="1" id="KW-0805">Transcription regulation</keyword>
<reference evidence="5" key="2">
    <citation type="journal article" date="2018" name="ISME J.">
        <title>A dynamic microbial community with high functional redundancy inhabits the cold, oxic subseafloor aquifer.</title>
        <authorList>
            <person name="Tully B.J."/>
            <person name="Wheat C.G."/>
            <person name="Glazer B.T."/>
            <person name="Huber J.A."/>
        </authorList>
    </citation>
    <scope>NUCLEOTIDE SEQUENCE</scope>
    <source>
        <strain evidence="5">NORP83</strain>
    </source>
</reference>
<evidence type="ECO:0000256" key="3">
    <source>
        <dbReference type="ARBA" id="ARBA00023163"/>
    </source>
</evidence>
<dbReference type="InterPro" id="IPR000485">
    <property type="entry name" value="AsnC-type_HTH_dom"/>
</dbReference>
<dbReference type="GO" id="GO:0005829">
    <property type="term" value="C:cytosol"/>
    <property type="evidence" value="ECO:0007669"/>
    <property type="project" value="TreeGrafter"/>
</dbReference>
<dbReference type="Gene3D" id="3.30.70.920">
    <property type="match status" value="1"/>
</dbReference>